<evidence type="ECO:0000313" key="3">
    <source>
        <dbReference type="Proteomes" id="UP000199679"/>
    </source>
</evidence>
<organism evidence="2 3">
    <name type="scientific">Mucilaginibacter mallensis</name>
    <dbReference type="NCBI Taxonomy" id="652787"/>
    <lineage>
        <taxon>Bacteria</taxon>
        <taxon>Pseudomonadati</taxon>
        <taxon>Bacteroidota</taxon>
        <taxon>Sphingobacteriia</taxon>
        <taxon>Sphingobacteriales</taxon>
        <taxon>Sphingobacteriaceae</taxon>
        <taxon>Mucilaginibacter</taxon>
    </lineage>
</organism>
<protein>
    <recommendedName>
        <fullName evidence="4">Glycerophosphoryl diester phosphodiesterase membrane domain-containing protein</fullName>
    </recommendedName>
</protein>
<feature type="transmembrane region" description="Helical" evidence="1">
    <location>
        <begin position="53"/>
        <end position="76"/>
    </location>
</feature>
<accession>A0A1H1XMK1</accession>
<dbReference type="AlphaFoldDB" id="A0A1H1XMK1"/>
<reference evidence="2 3" key="1">
    <citation type="submission" date="2016-10" db="EMBL/GenBank/DDBJ databases">
        <authorList>
            <person name="de Groot N.N."/>
        </authorList>
    </citation>
    <scope>NUCLEOTIDE SEQUENCE [LARGE SCALE GENOMIC DNA]</scope>
    <source>
        <strain evidence="2 3">MP1X4</strain>
    </source>
</reference>
<name>A0A1H1XMK1_MUCMA</name>
<proteinExistence type="predicted"/>
<evidence type="ECO:0000256" key="1">
    <source>
        <dbReference type="SAM" id="Phobius"/>
    </source>
</evidence>
<gene>
    <name evidence="2" type="ORF">SAMN05216490_2494</name>
</gene>
<feature type="transmembrane region" description="Helical" evidence="1">
    <location>
        <begin position="176"/>
        <end position="192"/>
    </location>
</feature>
<dbReference type="EMBL" id="LT629740">
    <property type="protein sequence ID" value="SDT10444.1"/>
    <property type="molecule type" value="Genomic_DNA"/>
</dbReference>
<keyword evidence="1" id="KW-0812">Transmembrane</keyword>
<dbReference type="OrthoDB" id="797532at2"/>
<keyword evidence="3" id="KW-1185">Reference proteome</keyword>
<evidence type="ECO:0008006" key="4">
    <source>
        <dbReference type="Google" id="ProtNLM"/>
    </source>
</evidence>
<keyword evidence="1" id="KW-1133">Transmembrane helix</keyword>
<sequence length="233" mass="26978">MYHEFSVVETLKTSWSVLKKNFAVVAIFSLIAFFIVFILGFVVYYVFTDSLLASIGITVLFVSVSFLFLSYIKLIFKLMDKEYYDFDFKEIIPRIKMLFSYLILLILVSALSVFLQHLIEGVNNEFTKNILGICIGIFFEFFFLFILPICTCFIVDDSSGPFESVNQSYYLIKGNFLKYFLLFVLVELLFFLASLTLIGVIFVIPFVNIILVVAYRKLVYSHLDVDDDFAETN</sequence>
<dbReference type="RefSeq" id="WP_091373026.1">
    <property type="nucleotide sequence ID" value="NZ_LT629740.1"/>
</dbReference>
<feature type="transmembrane region" description="Helical" evidence="1">
    <location>
        <begin position="97"/>
        <end position="118"/>
    </location>
</feature>
<dbReference type="Proteomes" id="UP000199679">
    <property type="component" value="Chromosome I"/>
</dbReference>
<feature type="transmembrane region" description="Helical" evidence="1">
    <location>
        <begin position="21"/>
        <end position="47"/>
    </location>
</feature>
<keyword evidence="1" id="KW-0472">Membrane</keyword>
<dbReference type="STRING" id="652787.SAMN05216490_2494"/>
<feature type="transmembrane region" description="Helical" evidence="1">
    <location>
        <begin position="130"/>
        <end position="155"/>
    </location>
</feature>
<evidence type="ECO:0000313" key="2">
    <source>
        <dbReference type="EMBL" id="SDT10444.1"/>
    </source>
</evidence>